<dbReference type="AlphaFoldDB" id="A0A1H0YL46"/>
<accession>A0A1H0YL46</accession>
<dbReference type="EMBL" id="FNKD01000001">
    <property type="protein sequence ID" value="SDQ15862.1"/>
    <property type="molecule type" value="Genomic_DNA"/>
</dbReference>
<dbReference type="STRING" id="553311.SAMN05216231_0716"/>
<dbReference type="Gene3D" id="3.60.15.10">
    <property type="entry name" value="Ribonuclease Z/Hydroxyacylglutathione hydrolase-like"/>
    <property type="match status" value="1"/>
</dbReference>
<dbReference type="InterPro" id="IPR036866">
    <property type="entry name" value="RibonucZ/Hydroxyglut_hydro"/>
</dbReference>
<evidence type="ECO:0000313" key="2">
    <source>
        <dbReference type="EMBL" id="SDQ15862.1"/>
    </source>
</evidence>
<dbReference type="Pfam" id="PF12706">
    <property type="entry name" value="Lactamase_B_2"/>
    <property type="match status" value="1"/>
</dbReference>
<evidence type="ECO:0000259" key="1">
    <source>
        <dbReference type="Pfam" id="PF12706"/>
    </source>
</evidence>
<protein>
    <submittedName>
        <fullName evidence="2">Phosphoribosyl 1,2-cyclic phosphate phosphodiesterase</fullName>
    </submittedName>
</protein>
<dbReference type="PANTHER" id="PTHR42663">
    <property type="entry name" value="HYDROLASE C777.06C-RELATED-RELATED"/>
    <property type="match status" value="1"/>
</dbReference>
<dbReference type="Proteomes" id="UP000199444">
    <property type="component" value="Unassembled WGS sequence"/>
</dbReference>
<dbReference type="SUPFAM" id="SSF56281">
    <property type="entry name" value="Metallo-hydrolase/oxidoreductase"/>
    <property type="match status" value="1"/>
</dbReference>
<gene>
    <name evidence="2" type="ORF">SAMN05216231_0716</name>
</gene>
<dbReference type="InterPro" id="IPR001279">
    <property type="entry name" value="Metallo-B-lactamas"/>
</dbReference>
<proteinExistence type="predicted"/>
<organism evidence="2 3">
    <name type="scientific">Virgibacillus salinus</name>
    <dbReference type="NCBI Taxonomy" id="553311"/>
    <lineage>
        <taxon>Bacteria</taxon>
        <taxon>Bacillati</taxon>
        <taxon>Bacillota</taxon>
        <taxon>Bacilli</taxon>
        <taxon>Bacillales</taxon>
        <taxon>Bacillaceae</taxon>
        <taxon>Virgibacillus</taxon>
    </lineage>
</organism>
<dbReference type="PANTHER" id="PTHR42663:SF6">
    <property type="entry name" value="HYDROLASE C777.06C-RELATED"/>
    <property type="match status" value="1"/>
</dbReference>
<evidence type="ECO:0000313" key="3">
    <source>
        <dbReference type="Proteomes" id="UP000199444"/>
    </source>
</evidence>
<dbReference type="RefSeq" id="WP_092491573.1">
    <property type="nucleotide sequence ID" value="NZ_FNKD01000001.1"/>
</dbReference>
<sequence>MKIRLLGSAAAEGIPAIFCRCELCQKAKELGGKDIRTRTSALVDDNLKIDFPPDTFMHVLRDGDMISDFEHLIITHTHHDHFYPEDIRMRTPDFAKDFGDVVNIYGNENVVQRCHETLENEKEYFNIAPVQAFTTNEIGGKLITPLPADHKPDENSFIYFIEKEGKTCLYGHDTGVFPEETFNWLAQRVIDIAILDCTNGLIDRKTIHMNIEAVKDTKAKFAELGVLHEKSRVVATHFSHNCGLLHDDLEKLLVPFGIDVAYDGMELQV</sequence>
<feature type="domain" description="Metallo-beta-lactamase" evidence="1">
    <location>
        <begin position="64"/>
        <end position="238"/>
    </location>
</feature>
<keyword evidence="3" id="KW-1185">Reference proteome</keyword>
<name>A0A1H0YL46_9BACI</name>
<reference evidence="2 3" key="1">
    <citation type="submission" date="2016-10" db="EMBL/GenBank/DDBJ databases">
        <authorList>
            <person name="de Groot N.N."/>
        </authorList>
    </citation>
    <scope>NUCLEOTIDE SEQUENCE [LARGE SCALE GENOMIC DNA]</scope>
    <source>
        <strain evidence="2 3">CGMCC 1.10449</strain>
    </source>
</reference>